<accession>A0A1X4G6A9</accession>
<dbReference type="EMBL" id="NBYN01000045">
    <property type="protein sequence ID" value="OSO90572.1"/>
    <property type="molecule type" value="Genomic_DNA"/>
</dbReference>
<evidence type="ECO:0000313" key="2">
    <source>
        <dbReference type="Proteomes" id="UP000192997"/>
    </source>
</evidence>
<dbReference type="InterPro" id="IPR003749">
    <property type="entry name" value="ThiS/MoaD-like"/>
</dbReference>
<dbReference type="CDD" id="cd17074">
    <property type="entry name" value="Ubl_CysO_like"/>
    <property type="match status" value="1"/>
</dbReference>
<dbReference type="Pfam" id="PF02597">
    <property type="entry name" value="ThiS"/>
    <property type="match status" value="1"/>
</dbReference>
<dbReference type="InterPro" id="IPR052045">
    <property type="entry name" value="Sulfur_Carrier/Prot_Modifier"/>
</dbReference>
<dbReference type="RefSeq" id="WP_009343637.1">
    <property type="nucleotide sequence ID" value="NZ_NBYN01000045.1"/>
</dbReference>
<dbReference type="Gene3D" id="3.10.20.30">
    <property type="match status" value="1"/>
</dbReference>
<comment type="caution">
    <text evidence="1">The sequence shown here is derived from an EMBL/GenBank/DDBJ whole genome shotgun (WGS) entry which is preliminary data.</text>
</comment>
<gene>
    <name evidence="1" type="ORF">B7O87_09450</name>
</gene>
<sequence>MAIKVLVPTMLQKETNNQPVVECSGSSVNELLDTLEKTFPGIKGRLRDEEGTPRKFLNLYVNSEDIRFLEGTKTALKDGDEISIVPAVAGG</sequence>
<reference evidence="2" key="1">
    <citation type="submission" date="2017-04" db="EMBL/GenBank/DDBJ databases">
        <authorList>
            <person name="Abreu V.A."/>
            <person name="Popin R.V."/>
            <person name="Rigonato J."/>
            <person name="Andreote A.P."/>
            <person name="Schaker P.C."/>
            <person name="Hoff-Risseti C."/>
            <person name="Alvarenga D.O."/>
            <person name="Varani A.M."/>
            <person name="Fiore M.F."/>
        </authorList>
    </citation>
    <scope>NUCLEOTIDE SEQUENCE [LARGE SCALE GENOMIC DNA]</scope>
    <source>
        <strain evidence="2">CENA303</strain>
    </source>
</reference>
<name>A0A1X4G6A9_9CYAN</name>
<dbReference type="PANTHER" id="PTHR38031">
    <property type="entry name" value="SULFUR CARRIER PROTEIN SLR0821-RELATED"/>
    <property type="match status" value="1"/>
</dbReference>
<proteinExistence type="predicted"/>
<organism evidence="1 2">
    <name type="scientific">Cylindrospermopsis raciborskii CENA303</name>
    <dbReference type="NCBI Taxonomy" id="1170769"/>
    <lineage>
        <taxon>Bacteria</taxon>
        <taxon>Bacillati</taxon>
        <taxon>Cyanobacteriota</taxon>
        <taxon>Cyanophyceae</taxon>
        <taxon>Nostocales</taxon>
        <taxon>Aphanizomenonaceae</taxon>
        <taxon>Cylindrospermopsis</taxon>
    </lineage>
</organism>
<dbReference type="PANTHER" id="PTHR38031:SF1">
    <property type="entry name" value="SULFUR CARRIER PROTEIN CYSO"/>
    <property type="match status" value="1"/>
</dbReference>
<dbReference type="SUPFAM" id="SSF54285">
    <property type="entry name" value="MoaD/ThiS"/>
    <property type="match status" value="1"/>
</dbReference>
<evidence type="ECO:0000313" key="1">
    <source>
        <dbReference type="EMBL" id="OSO90572.1"/>
    </source>
</evidence>
<protein>
    <submittedName>
        <fullName evidence="1">Molybdopterin synthase sulfur carrier subunit</fullName>
    </submittedName>
</protein>
<dbReference type="InterPro" id="IPR016155">
    <property type="entry name" value="Mopterin_synth/thiamin_S_b"/>
</dbReference>
<dbReference type="InterPro" id="IPR012675">
    <property type="entry name" value="Beta-grasp_dom_sf"/>
</dbReference>
<dbReference type="AlphaFoldDB" id="A0A1X4G6A9"/>
<dbReference type="Proteomes" id="UP000192997">
    <property type="component" value="Unassembled WGS sequence"/>
</dbReference>